<feature type="non-terminal residue" evidence="2">
    <location>
        <position position="1"/>
    </location>
</feature>
<protein>
    <submittedName>
        <fullName evidence="2">Uncharacterized protein</fullName>
    </submittedName>
</protein>
<accession>A0A8S9ZL14</accession>
<dbReference type="EMBL" id="JABEBT010000065">
    <property type="protein sequence ID" value="KAF7634049.1"/>
    <property type="molecule type" value="Genomic_DNA"/>
</dbReference>
<organism evidence="2 3">
    <name type="scientific">Meloidogyne graminicola</name>
    <dbReference type="NCBI Taxonomy" id="189291"/>
    <lineage>
        <taxon>Eukaryota</taxon>
        <taxon>Metazoa</taxon>
        <taxon>Ecdysozoa</taxon>
        <taxon>Nematoda</taxon>
        <taxon>Chromadorea</taxon>
        <taxon>Rhabditida</taxon>
        <taxon>Tylenchina</taxon>
        <taxon>Tylenchomorpha</taxon>
        <taxon>Tylenchoidea</taxon>
        <taxon>Meloidogynidae</taxon>
        <taxon>Meloidogyninae</taxon>
        <taxon>Meloidogyne</taxon>
    </lineage>
</organism>
<name>A0A8S9ZL14_9BILA</name>
<sequence>YTEFALPPPSGAGNFSPSSSSPLSNSPSPSSPTKPINEIKFSLVELSFLINLLKQINYNYLINNSYMYSFHQVILMNADMFLDNSNQKNLKEDPLILSTLGKITEVI</sequence>
<evidence type="ECO:0000313" key="3">
    <source>
        <dbReference type="Proteomes" id="UP000605970"/>
    </source>
</evidence>
<gene>
    <name evidence="2" type="ORF">Mgra_00006574</name>
</gene>
<comment type="caution">
    <text evidence="2">The sequence shown here is derived from an EMBL/GenBank/DDBJ whole genome shotgun (WGS) entry which is preliminary data.</text>
</comment>
<feature type="region of interest" description="Disordered" evidence="1">
    <location>
        <begin position="1"/>
        <end position="33"/>
    </location>
</feature>
<evidence type="ECO:0000313" key="2">
    <source>
        <dbReference type="EMBL" id="KAF7634049.1"/>
    </source>
</evidence>
<proteinExistence type="predicted"/>
<keyword evidence="3" id="KW-1185">Reference proteome</keyword>
<evidence type="ECO:0000256" key="1">
    <source>
        <dbReference type="SAM" id="MobiDB-lite"/>
    </source>
</evidence>
<reference evidence="2" key="1">
    <citation type="journal article" date="2020" name="Ecol. Evol.">
        <title>Genome structure and content of the rice root-knot nematode (Meloidogyne graminicola).</title>
        <authorList>
            <person name="Phan N.T."/>
            <person name="Danchin E.G.J."/>
            <person name="Klopp C."/>
            <person name="Perfus-Barbeoch L."/>
            <person name="Kozlowski D.K."/>
            <person name="Koutsovoulos G.D."/>
            <person name="Lopez-Roques C."/>
            <person name="Bouchez O."/>
            <person name="Zahm M."/>
            <person name="Besnard G."/>
            <person name="Bellafiore S."/>
        </authorList>
    </citation>
    <scope>NUCLEOTIDE SEQUENCE</scope>
    <source>
        <strain evidence="2">VN-18</strain>
    </source>
</reference>
<feature type="compositionally biased region" description="Pro residues" evidence="1">
    <location>
        <begin position="1"/>
        <end position="10"/>
    </location>
</feature>
<dbReference type="Proteomes" id="UP000605970">
    <property type="component" value="Unassembled WGS sequence"/>
</dbReference>
<feature type="compositionally biased region" description="Low complexity" evidence="1">
    <location>
        <begin position="11"/>
        <end position="28"/>
    </location>
</feature>
<dbReference type="AlphaFoldDB" id="A0A8S9ZL14"/>